<protein>
    <recommendedName>
        <fullName evidence="3">NAD-dependent epimerase/dehydratase domain-containing protein</fullName>
    </recommendedName>
</protein>
<dbReference type="AlphaFoldDB" id="A0A8H5AY32"/>
<dbReference type="Gene3D" id="3.40.50.720">
    <property type="entry name" value="NAD(P)-binding Rossmann-like Domain"/>
    <property type="match status" value="1"/>
</dbReference>
<feature type="domain" description="NAD-dependent epimerase/dehydratase" evidence="3">
    <location>
        <begin position="12"/>
        <end position="257"/>
    </location>
</feature>
<organism evidence="4 5">
    <name type="scientific">Psilocybe cf. subviscida</name>
    <dbReference type="NCBI Taxonomy" id="2480587"/>
    <lineage>
        <taxon>Eukaryota</taxon>
        <taxon>Fungi</taxon>
        <taxon>Dikarya</taxon>
        <taxon>Basidiomycota</taxon>
        <taxon>Agaricomycotina</taxon>
        <taxon>Agaricomycetes</taxon>
        <taxon>Agaricomycetidae</taxon>
        <taxon>Agaricales</taxon>
        <taxon>Agaricineae</taxon>
        <taxon>Strophariaceae</taxon>
        <taxon>Psilocybe</taxon>
    </lineage>
</organism>
<dbReference type="InterPro" id="IPR001509">
    <property type="entry name" value="Epimerase_deHydtase"/>
</dbReference>
<gene>
    <name evidence="4" type="ORF">D9619_003755</name>
</gene>
<dbReference type="Proteomes" id="UP000567179">
    <property type="component" value="Unassembled WGS sequence"/>
</dbReference>
<dbReference type="SUPFAM" id="SSF51735">
    <property type="entry name" value="NAD(P)-binding Rossmann-fold domains"/>
    <property type="match status" value="1"/>
</dbReference>
<accession>A0A8H5AY32</accession>
<dbReference type="PANTHER" id="PTHR10366:SF564">
    <property type="entry name" value="STEROL-4-ALPHA-CARBOXYLATE 3-DEHYDROGENASE, DECARBOXYLATING"/>
    <property type="match status" value="1"/>
</dbReference>
<evidence type="ECO:0000256" key="2">
    <source>
        <dbReference type="ARBA" id="ARBA00023445"/>
    </source>
</evidence>
<dbReference type="InterPro" id="IPR036291">
    <property type="entry name" value="NAD(P)-bd_dom_sf"/>
</dbReference>
<dbReference type="PANTHER" id="PTHR10366">
    <property type="entry name" value="NAD DEPENDENT EPIMERASE/DEHYDRATASE"/>
    <property type="match status" value="1"/>
</dbReference>
<sequence length="347" mass="38309">MPTVEPSPNVKVLVTGANGFIAMWVIKSLLDQGYAVRGVVRSVAKGARLKECFKAHGDKLELFIVEDMMKDGAFDEAVKDVDAIEHTASPLPEANLIQPAVLGTLGILKSATKYGTNVKRIVITSSVGAIIGYADSPTVIFDETNWADEFVNEVKTLGTAASKMSKYRASKTLAEKAAWNFYEENKQKIEWDLVVLNPTVVLGPSLQDEKSPENLSSSLAAFYDNIFNEKPDDALKLCFGYIDVRDIAEAHVKSLRIVGAGGERMIISEGGLTWQETRNRLQKLFPKLYEDGILPRGNADLDKSLLYAYNNEKGRRILGFQYRDLDSILRGTIKSFAQKGWVKLPAA</sequence>
<evidence type="ECO:0000256" key="1">
    <source>
        <dbReference type="ARBA" id="ARBA00023002"/>
    </source>
</evidence>
<evidence type="ECO:0000313" key="4">
    <source>
        <dbReference type="EMBL" id="KAF5313129.1"/>
    </source>
</evidence>
<name>A0A8H5AY32_9AGAR</name>
<keyword evidence="5" id="KW-1185">Reference proteome</keyword>
<comment type="similarity">
    <text evidence="2">Belongs to the NAD(P)-dependent epimerase/dehydratase family. Dihydroflavonol-4-reductase subfamily.</text>
</comment>
<evidence type="ECO:0000313" key="5">
    <source>
        <dbReference type="Proteomes" id="UP000567179"/>
    </source>
</evidence>
<reference evidence="4 5" key="1">
    <citation type="journal article" date="2020" name="ISME J.">
        <title>Uncovering the hidden diversity of litter-decomposition mechanisms in mushroom-forming fungi.</title>
        <authorList>
            <person name="Floudas D."/>
            <person name="Bentzer J."/>
            <person name="Ahren D."/>
            <person name="Johansson T."/>
            <person name="Persson P."/>
            <person name="Tunlid A."/>
        </authorList>
    </citation>
    <scope>NUCLEOTIDE SEQUENCE [LARGE SCALE GENOMIC DNA]</scope>
    <source>
        <strain evidence="4 5">CBS 101986</strain>
    </source>
</reference>
<evidence type="ECO:0000259" key="3">
    <source>
        <dbReference type="Pfam" id="PF01370"/>
    </source>
</evidence>
<dbReference type="GO" id="GO:0016616">
    <property type="term" value="F:oxidoreductase activity, acting on the CH-OH group of donors, NAD or NADP as acceptor"/>
    <property type="evidence" value="ECO:0007669"/>
    <property type="project" value="TreeGrafter"/>
</dbReference>
<dbReference type="CDD" id="cd05227">
    <property type="entry name" value="AR_SDR_e"/>
    <property type="match status" value="1"/>
</dbReference>
<dbReference type="EMBL" id="JAACJJ010000056">
    <property type="protein sequence ID" value="KAF5313129.1"/>
    <property type="molecule type" value="Genomic_DNA"/>
</dbReference>
<proteinExistence type="inferred from homology"/>
<dbReference type="InterPro" id="IPR050425">
    <property type="entry name" value="NAD(P)_dehydrat-like"/>
</dbReference>
<dbReference type="OrthoDB" id="2735536at2759"/>
<dbReference type="Pfam" id="PF01370">
    <property type="entry name" value="Epimerase"/>
    <property type="match status" value="1"/>
</dbReference>
<keyword evidence="1" id="KW-0560">Oxidoreductase</keyword>
<comment type="caution">
    <text evidence="4">The sequence shown here is derived from an EMBL/GenBank/DDBJ whole genome shotgun (WGS) entry which is preliminary data.</text>
</comment>